<accession>A0A9P7D8L0</accession>
<evidence type="ECO:0000259" key="1">
    <source>
        <dbReference type="Pfam" id="PF20149"/>
    </source>
</evidence>
<evidence type="ECO:0000313" key="2">
    <source>
        <dbReference type="EMBL" id="KAG1784230.1"/>
    </source>
</evidence>
<evidence type="ECO:0000313" key="3">
    <source>
        <dbReference type="Proteomes" id="UP000714275"/>
    </source>
</evidence>
<dbReference type="OrthoDB" id="2682902at2759"/>
<dbReference type="EMBL" id="JABBWD010000001">
    <property type="protein sequence ID" value="KAG1784230.1"/>
    <property type="molecule type" value="Genomic_DNA"/>
</dbReference>
<proteinExistence type="predicted"/>
<dbReference type="Proteomes" id="UP000714275">
    <property type="component" value="Unassembled WGS sequence"/>
</dbReference>
<dbReference type="AlphaFoldDB" id="A0A9P7D8L0"/>
<dbReference type="InterPro" id="IPR045341">
    <property type="entry name" value="DUF6532"/>
</dbReference>
<feature type="domain" description="DUF6532" evidence="1">
    <location>
        <begin position="83"/>
        <end position="240"/>
    </location>
</feature>
<keyword evidence="3" id="KW-1185">Reference proteome</keyword>
<organism evidence="2 3">
    <name type="scientific">Suillus placidus</name>
    <dbReference type="NCBI Taxonomy" id="48579"/>
    <lineage>
        <taxon>Eukaryota</taxon>
        <taxon>Fungi</taxon>
        <taxon>Dikarya</taxon>
        <taxon>Basidiomycota</taxon>
        <taxon>Agaricomycotina</taxon>
        <taxon>Agaricomycetes</taxon>
        <taxon>Agaricomycetidae</taxon>
        <taxon>Boletales</taxon>
        <taxon>Suillineae</taxon>
        <taxon>Suillaceae</taxon>
        <taxon>Suillus</taxon>
    </lineage>
</organism>
<name>A0A9P7D8L0_9AGAM</name>
<gene>
    <name evidence="2" type="ORF">EV702DRAFT_1040626</name>
</gene>
<reference evidence="2" key="1">
    <citation type="journal article" date="2020" name="New Phytol.">
        <title>Comparative genomics reveals dynamic genome evolution in host specialist ectomycorrhizal fungi.</title>
        <authorList>
            <person name="Lofgren L.A."/>
            <person name="Nguyen N.H."/>
            <person name="Vilgalys R."/>
            <person name="Ruytinx J."/>
            <person name="Liao H.L."/>
            <person name="Branco S."/>
            <person name="Kuo A."/>
            <person name="LaButti K."/>
            <person name="Lipzen A."/>
            <person name="Andreopoulos W."/>
            <person name="Pangilinan J."/>
            <person name="Riley R."/>
            <person name="Hundley H."/>
            <person name="Na H."/>
            <person name="Barry K."/>
            <person name="Grigoriev I.V."/>
            <person name="Stajich J.E."/>
            <person name="Kennedy P.G."/>
        </authorList>
    </citation>
    <scope>NUCLEOTIDE SEQUENCE</scope>
    <source>
        <strain evidence="2">DOB743</strain>
    </source>
</reference>
<dbReference type="Pfam" id="PF20149">
    <property type="entry name" value="DUF6532"/>
    <property type="match status" value="1"/>
</dbReference>
<sequence length="273" mass="31517">MYDFVTFLTWYDQGSSQATQSGFGMCSPYNEDDFMAKLGQGRPLSQKVKHSSNKVGPMTPYPSTSWRSKKSTLLQKLIKEGLALTKTLKGTVKRIHSKSRTSVQLFMGGAYDLSLEIFSEAAQIVPSWKAKVLRLLQNYTFLDTYIQRLGLDGVLQWFRVPFANPAILNLAKDMLLHQQYSRYVYFNETGWELRLMNVIALAGTFCYWVLKPCSENGWFKEADFYTTDFQTYYDSLVLRMTSLVGVDKMMFDDLLLHIHRVFFKYKGPEPLKV</sequence>
<protein>
    <recommendedName>
        <fullName evidence="1">DUF6532 domain-containing protein</fullName>
    </recommendedName>
</protein>
<comment type="caution">
    <text evidence="2">The sequence shown here is derived from an EMBL/GenBank/DDBJ whole genome shotgun (WGS) entry which is preliminary data.</text>
</comment>